<dbReference type="Pfam" id="PF01547">
    <property type="entry name" value="SBP_bac_1"/>
    <property type="match status" value="1"/>
</dbReference>
<dbReference type="Proteomes" id="UP001202550">
    <property type="component" value="Unassembled WGS sequence"/>
</dbReference>
<dbReference type="EMBL" id="JALZWP010000011">
    <property type="protein sequence ID" value="MCL1629362.1"/>
    <property type="molecule type" value="Genomic_DNA"/>
</dbReference>
<feature type="chain" id="PRO_5045248186" evidence="3">
    <location>
        <begin position="23"/>
        <end position="420"/>
    </location>
</feature>
<sequence length="420" mass="44384">MMKTTLTTTALGLVLAAGAAGAQELRFMCYQDGSECAAWGAQMATFEAENPGISVIVDEVPYASIIESLPVQLEVGEGPDLARVTDYGGLARFMLDVRPYVSDADAIEARYGQSLAWARVGDNNADGIYNIVDQLTATGGFANKTLFDQAGVEMPGAGATWAQWAEASRAVRDAVGVDFAMAIDRTGHRFAGPAMSYGAAYFDANGDPILVDDGFRTFAEQFVAWHEDGTLARDVWAGAGGGTYQDAAAEFINANLVMYYSGSWQIGRFGRDIGDAFDWVATGGICGPVACTGMPGGAGIVGFKQTEHPEAVGKLMEFMARDEVQGAVLAQTRNIPANSVLQEQGIAYQDVSDDVKAALTTFAASIPTFADSAYALQGYANNRAIYTSTPARITQAIVGELSLEDALTRLDADIAEAIAQ</sequence>
<comment type="subcellular location">
    <subcellularLocation>
        <location evidence="1">Periplasm</location>
    </subcellularLocation>
</comment>
<reference evidence="4 5" key="1">
    <citation type="submission" date="2022-05" db="EMBL/GenBank/DDBJ databases">
        <title>Seasonal and diel survey of microbial diversity of the Tyrrhenian coast.</title>
        <authorList>
            <person name="Gattoni G."/>
            <person name="Corral P."/>
        </authorList>
    </citation>
    <scope>NUCLEOTIDE SEQUENCE [LARGE SCALE GENOMIC DNA]</scope>
    <source>
        <strain evidence="4 5">V10</strain>
    </source>
</reference>
<dbReference type="PANTHER" id="PTHR43649">
    <property type="entry name" value="ARABINOSE-BINDING PROTEIN-RELATED"/>
    <property type="match status" value="1"/>
</dbReference>
<gene>
    <name evidence="4" type="ORF">M3N55_11520</name>
</gene>
<dbReference type="RefSeq" id="WP_249059118.1">
    <property type="nucleotide sequence ID" value="NZ_JALZWP010000011.1"/>
</dbReference>
<protein>
    <submittedName>
        <fullName evidence="4">ABC transporter substrate-binding protein</fullName>
    </submittedName>
</protein>
<evidence type="ECO:0000256" key="2">
    <source>
        <dbReference type="ARBA" id="ARBA00008520"/>
    </source>
</evidence>
<dbReference type="InterPro" id="IPR050490">
    <property type="entry name" value="Bact_solute-bd_prot1"/>
</dbReference>
<proteinExistence type="inferred from homology"/>
<evidence type="ECO:0000256" key="1">
    <source>
        <dbReference type="ARBA" id="ARBA00004418"/>
    </source>
</evidence>
<evidence type="ECO:0000313" key="4">
    <source>
        <dbReference type="EMBL" id="MCL1629362.1"/>
    </source>
</evidence>
<evidence type="ECO:0000313" key="5">
    <source>
        <dbReference type="Proteomes" id="UP001202550"/>
    </source>
</evidence>
<evidence type="ECO:0000256" key="3">
    <source>
        <dbReference type="SAM" id="SignalP"/>
    </source>
</evidence>
<dbReference type="InterPro" id="IPR006059">
    <property type="entry name" value="SBP"/>
</dbReference>
<comment type="caution">
    <text evidence="4">The sequence shown here is derived from an EMBL/GenBank/DDBJ whole genome shotgun (WGS) entry which is preliminary data.</text>
</comment>
<dbReference type="Gene3D" id="3.40.190.10">
    <property type="entry name" value="Periplasmic binding protein-like II"/>
    <property type="match status" value="1"/>
</dbReference>
<keyword evidence="5" id="KW-1185">Reference proteome</keyword>
<dbReference type="SUPFAM" id="SSF53850">
    <property type="entry name" value="Periplasmic binding protein-like II"/>
    <property type="match status" value="1"/>
</dbReference>
<name>A0ABT0M3B6_9RHOB</name>
<keyword evidence="3" id="KW-0732">Signal</keyword>
<organism evidence="4 5">
    <name type="scientific">Roseinatronobacter domitianus</name>
    <dbReference type="NCBI Taxonomy" id="2940293"/>
    <lineage>
        <taxon>Bacteria</taxon>
        <taxon>Pseudomonadati</taxon>
        <taxon>Pseudomonadota</taxon>
        <taxon>Alphaproteobacteria</taxon>
        <taxon>Rhodobacterales</taxon>
        <taxon>Paracoccaceae</taxon>
        <taxon>Roseinatronobacter</taxon>
    </lineage>
</organism>
<feature type="signal peptide" evidence="3">
    <location>
        <begin position="1"/>
        <end position="22"/>
    </location>
</feature>
<comment type="similarity">
    <text evidence="2">Belongs to the bacterial solute-binding protein 1 family.</text>
</comment>
<accession>A0ABT0M3B6</accession>